<comment type="caution">
    <text evidence="10">The sequence shown here is derived from an EMBL/GenBank/DDBJ whole genome shotgun (WGS) entry which is preliminary data.</text>
</comment>
<dbReference type="EMBL" id="BMLS01000008">
    <property type="protein sequence ID" value="GGO74528.1"/>
    <property type="molecule type" value="Genomic_DNA"/>
</dbReference>
<dbReference type="PANTHER" id="PTHR10259:SF11">
    <property type="entry name" value="THIOPURINE S-METHYLTRANSFERASE"/>
    <property type="match status" value="1"/>
</dbReference>
<dbReference type="HAMAP" id="MF_00812">
    <property type="entry name" value="Thiopur_methtran"/>
    <property type="match status" value="1"/>
</dbReference>
<dbReference type="Proteomes" id="UP000606935">
    <property type="component" value="Unassembled WGS sequence"/>
</dbReference>
<evidence type="ECO:0000256" key="1">
    <source>
        <dbReference type="ARBA" id="ARBA00000903"/>
    </source>
</evidence>
<protein>
    <recommendedName>
        <fullName evidence="4 9">Thiopurine S-methyltransferase</fullName>
        <ecNumber evidence="4 9">2.1.1.67</ecNumber>
    </recommendedName>
    <alternativeName>
        <fullName evidence="9">Thiopurine methyltransferase</fullName>
    </alternativeName>
</protein>
<evidence type="ECO:0000256" key="9">
    <source>
        <dbReference type="HAMAP-Rule" id="MF_00812"/>
    </source>
</evidence>
<keyword evidence="7 9" id="KW-0808">Transferase</keyword>
<evidence type="ECO:0000256" key="4">
    <source>
        <dbReference type="ARBA" id="ARBA00011905"/>
    </source>
</evidence>
<dbReference type="PROSITE" id="PS51585">
    <property type="entry name" value="SAM_MT_TPMT"/>
    <property type="match status" value="1"/>
</dbReference>
<evidence type="ECO:0000313" key="11">
    <source>
        <dbReference type="Proteomes" id="UP000606935"/>
    </source>
</evidence>
<dbReference type="InterPro" id="IPR029063">
    <property type="entry name" value="SAM-dependent_MTases_sf"/>
</dbReference>
<dbReference type="InterPro" id="IPR022474">
    <property type="entry name" value="Thiopur_S-MeTfrase_Se/Te_detox"/>
</dbReference>
<feature type="binding site" evidence="9">
    <location>
        <position position="66"/>
    </location>
    <ligand>
        <name>S-adenosyl-L-methionine</name>
        <dbReference type="ChEBI" id="CHEBI:59789"/>
    </ligand>
</feature>
<feature type="binding site" evidence="9">
    <location>
        <position position="45"/>
    </location>
    <ligand>
        <name>S-adenosyl-L-methionine</name>
        <dbReference type="ChEBI" id="CHEBI:59789"/>
    </ligand>
</feature>
<dbReference type="GO" id="GO:0032259">
    <property type="term" value="P:methylation"/>
    <property type="evidence" value="ECO:0007669"/>
    <property type="project" value="UniProtKB-KW"/>
</dbReference>
<dbReference type="NCBIfam" id="TIGR03840">
    <property type="entry name" value="TMPT_Se_Te"/>
    <property type="match status" value="1"/>
</dbReference>
<reference evidence="10" key="2">
    <citation type="submission" date="2020-09" db="EMBL/GenBank/DDBJ databases">
        <authorList>
            <person name="Sun Q."/>
            <person name="Zhou Y."/>
        </authorList>
    </citation>
    <scope>NUCLEOTIDE SEQUENCE</scope>
    <source>
        <strain evidence="10">CGMCC 1.7086</strain>
    </source>
</reference>
<dbReference type="GO" id="GO:0010038">
    <property type="term" value="P:response to metal ion"/>
    <property type="evidence" value="ECO:0007669"/>
    <property type="project" value="InterPro"/>
</dbReference>
<evidence type="ECO:0000256" key="8">
    <source>
        <dbReference type="ARBA" id="ARBA00022691"/>
    </source>
</evidence>
<evidence type="ECO:0000256" key="6">
    <source>
        <dbReference type="ARBA" id="ARBA00022603"/>
    </source>
</evidence>
<dbReference type="PANTHER" id="PTHR10259">
    <property type="entry name" value="THIOPURINE S-METHYLTRANSFERASE"/>
    <property type="match status" value="1"/>
</dbReference>
<evidence type="ECO:0000256" key="3">
    <source>
        <dbReference type="ARBA" id="ARBA00008145"/>
    </source>
</evidence>
<feature type="binding site" evidence="9">
    <location>
        <position position="10"/>
    </location>
    <ligand>
        <name>S-adenosyl-L-methionine</name>
        <dbReference type="ChEBI" id="CHEBI:59789"/>
    </ligand>
</feature>
<evidence type="ECO:0000256" key="2">
    <source>
        <dbReference type="ARBA" id="ARBA00004496"/>
    </source>
</evidence>
<proteinExistence type="inferred from homology"/>
<reference evidence="10" key="1">
    <citation type="journal article" date="2014" name="Int. J. Syst. Evol. Microbiol.">
        <title>Complete genome sequence of Corynebacterium casei LMG S-19264T (=DSM 44701T), isolated from a smear-ripened cheese.</title>
        <authorList>
            <consortium name="US DOE Joint Genome Institute (JGI-PGF)"/>
            <person name="Walter F."/>
            <person name="Albersmeier A."/>
            <person name="Kalinowski J."/>
            <person name="Ruckert C."/>
        </authorList>
    </citation>
    <scope>NUCLEOTIDE SEQUENCE</scope>
    <source>
        <strain evidence="10">CGMCC 1.7086</strain>
    </source>
</reference>
<gene>
    <name evidence="9 10" type="primary">tpm</name>
    <name evidence="10" type="ORF">GCM10010982_37560</name>
</gene>
<dbReference type="EC" id="2.1.1.67" evidence="4 9"/>
<comment type="similarity">
    <text evidence="3 9">Belongs to the class I-like SAM-binding methyltransferase superfamily. TPMT family.</text>
</comment>
<dbReference type="AlphaFoldDB" id="A0A918DNA0"/>
<keyword evidence="8 9" id="KW-0949">S-adenosyl-L-methionine</keyword>
<dbReference type="InterPro" id="IPR008854">
    <property type="entry name" value="TPMT"/>
</dbReference>
<dbReference type="FunFam" id="3.40.50.150:FF:000101">
    <property type="entry name" value="Thiopurine S-methyltransferase"/>
    <property type="match status" value="1"/>
</dbReference>
<keyword evidence="11" id="KW-1185">Reference proteome</keyword>
<evidence type="ECO:0000313" key="10">
    <source>
        <dbReference type="EMBL" id="GGO74528.1"/>
    </source>
</evidence>
<dbReference type="PIRSF" id="PIRSF023956">
    <property type="entry name" value="Thiopurine_S-methyltransferase"/>
    <property type="match status" value="1"/>
</dbReference>
<keyword evidence="5 9" id="KW-0963">Cytoplasm</keyword>
<dbReference type="Pfam" id="PF05724">
    <property type="entry name" value="TPMT"/>
    <property type="match status" value="1"/>
</dbReference>
<dbReference type="InterPro" id="IPR025835">
    <property type="entry name" value="Thiopurine_S-MeTrfase"/>
</dbReference>
<dbReference type="GO" id="GO:0005737">
    <property type="term" value="C:cytoplasm"/>
    <property type="evidence" value="ECO:0007669"/>
    <property type="project" value="UniProtKB-SubCell"/>
</dbReference>
<name>A0A918DNA0_9ALTE</name>
<feature type="binding site" evidence="9">
    <location>
        <position position="123"/>
    </location>
    <ligand>
        <name>S-adenosyl-L-methionine</name>
        <dbReference type="ChEBI" id="CHEBI:59789"/>
    </ligand>
</feature>
<dbReference type="GO" id="GO:0008119">
    <property type="term" value="F:thiopurine S-methyltransferase activity"/>
    <property type="evidence" value="ECO:0007669"/>
    <property type="project" value="UniProtKB-UniRule"/>
</dbReference>
<comment type="catalytic activity">
    <reaction evidence="1 9">
        <text>S-adenosyl-L-methionine + a thiopurine = S-adenosyl-L-homocysteine + a thiopurine S-methylether.</text>
        <dbReference type="EC" id="2.1.1.67"/>
    </reaction>
</comment>
<keyword evidence="6 9" id="KW-0489">Methyltransferase</keyword>
<evidence type="ECO:0000256" key="7">
    <source>
        <dbReference type="ARBA" id="ARBA00022679"/>
    </source>
</evidence>
<dbReference type="SUPFAM" id="SSF53335">
    <property type="entry name" value="S-adenosyl-L-methionine-dependent methyltransferases"/>
    <property type="match status" value="1"/>
</dbReference>
<comment type="subcellular location">
    <subcellularLocation>
        <location evidence="2 9">Cytoplasm</location>
    </subcellularLocation>
</comment>
<evidence type="ECO:0000256" key="5">
    <source>
        <dbReference type="ARBA" id="ARBA00022490"/>
    </source>
</evidence>
<sequence length="214" mass="24043">MQASFWQQKWQNNELGFHLPEPHPKLVRHIKRLGLKPGDRVFLPLCGKSLDIAWLLQQGFRVVGAEWVQQAVEQLFTELDVEPVISRQGELRRYSAQQLDIFVGDIFTLDAETLGAVDAVYDRAALVALPTDKRALYSRHLATISGCAPQLLISFEYDQSQLSGPPFSVPPEEVRGHYQDMFSLELLESKAIKGGLKGKCPADEQAWLLSAKSQ</sequence>
<dbReference type="NCBIfam" id="NF009732">
    <property type="entry name" value="PRK13255.1"/>
    <property type="match status" value="1"/>
</dbReference>
<dbReference type="Gene3D" id="3.40.50.150">
    <property type="entry name" value="Vaccinia Virus protein VP39"/>
    <property type="match status" value="1"/>
</dbReference>
<organism evidence="10 11">
    <name type="scientific">Bowmanella pacifica</name>
    <dbReference type="NCBI Taxonomy" id="502051"/>
    <lineage>
        <taxon>Bacteria</taxon>
        <taxon>Pseudomonadati</taxon>
        <taxon>Pseudomonadota</taxon>
        <taxon>Gammaproteobacteria</taxon>
        <taxon>Alteromonadales</taxon>
        <taxon>Alteromonadaceae</taxon>
        <taxon>Bowmanella</taxon>
    </lineage>
</organism>
<accession>A0A918DNA0</accession>
<dbReference type="RefSeq" id="WP_188698924.1">
    <property type="nucleotide sequence ID" value="NZ_BMLS01000008.1"/>
</dbReference>